<accession>A0A9W7T1N1</accession>
<dbReference type="Proteomes" id="UP001138500">
    <property type="component" value="Unassembled WGS sequence"/>
</dbReference>
<evidence type="ECO:0000256" key="1">
    <source>
        <dbReference type="SAM" id="SignalP"/>
    </source>
</evidence>
<feature type="signal peptide" evidence="1">
    <location>
        <begin position="1"/>
        <end position="23"/>
    </location>
</feature>
<keyword evidence="1" id="KW-0732">Signal</keyword>
<comment type="caution">
    <text evidence="2">The sequence shown here is derived from an EMBL/GenBank/DDBJ whole genome shotgun (WGS) entry which is preliminary data.</text>
</comment>
<organism evidence="2 3">
    <name type="scientific">Teratosphaeria destructans</name>
    <dbReference type="NCBI Taxonomy" id="418781"/>
    <lineage>
        <taxon>Eukaryota</taxon>
        <taxon>Fungi</taxon>
        <taxon>Dikarya</taxon>
        <taxon>Ascomycota</taxon>
        <taxon>Pezizomycotina</taxon>
        <taxon>Dothideomycetes</taxon>
        <taxon>Dothideomycetidae</taxon>
        <taxon>Mycosphaerellales</taxon>
        <taxon>Teratosphaeriaceae</taxon>
        <taxon>Teratosphaeria</taxon>
    </lineage>
</organism>
<evidence type="ECO:0000313" key="2">
    <source>
        <dbReference type="EMBL" id="KAH9845656.1"/>
    </source>
</evidence>
<evidence type="ECO:0008006" key="4">
    <source>
        <dbReference type="Google" id="ProtNLM"/>
    </source>
</evidence>
<dbReference type="OrthoDB" id="10521006at2759"/>
<gene>
    <name evidence="2" type="ORF">Tdes44962_MAKER06415</name>
</gene>
<sequence length="83" mass="9403">MKTTSPFLALSIVFSLLPTCTTAAHCYQAQNEWTEGPVCDEHSDRGYLFVCKPTKDDPNVQKGPPENHCEFNRLSYGNKWYCA</sequence>
<reference evidence="2 3" key="1">
    <citation type="journal article" date="2018" name="IMA Fungus">
        <title>IMA Genome-F 10: Nine draft genome sequences of Claviceps purpurea s.lat., including C. arundinis, C. humidiphila, and C. cf. spartinae, pseudomolecules for the pitch canker pathogen Fusarium circinatum, draft genome of Davidsoniella eucalypti, Grosmannia galeiformis, Quambalaria eucalypti, and Teratosphaeria destructans.</title>
        <authorList>
            <person name="Wingfield B.D."/>
            <person name="Liu M."/>
            <person name="Nguyen H.D."/>
            <person name="Lane F.A."/>
            <person name="Morgan S.W."/>
            <person name="De Vos L."/>
            <person name="Wilken P.M."/>
            <person name="Duong T.A."/>
            <person name="Aylward J."/>
            <person name="Coetzee M.P."/>
            <person name="Dadej K."/>
            <person name="De Beer Z.W."/>
            <person name="Findlay W."/>
            <person name="Havenga M."/>
            <person name="Kolarik M."/>
            <person name="Menzies J.G."/>
            <person name="Naidoo K."/>
            <person name="Pochopski O."/>
            <person name="Shoukouhi P."/>
            <person name="Santana Q.C."/>
            <person name="Seifert K.A."/>
            <person name="Soal N."/>
            <person name="Steenkamp E.T."/>
            <person name="Tatham C.T."/>
            <person name="van der Nest M.A."/>
            <person name="Wingfield M.J."/>
        </authorList>
    </citation>
    <scope>NUCLEOTIDE SEQUENCE [LARGE SCALE GENOMIC DNA]</scope>
    <source>
        <strain evidence="2">CMW44962</strain>
    </source>
</reference>
<dbReference type="EMBL" id="RIBY02000003">
    <property type="protein sequence ID" value="KAH9845656.1"/>
    <property type="molecule type" value="Genomic_DNA"/>
</dbReference>
<dbReference type="AlphaFoldDB" id="A0A9W7T1N1"/>
<proteinExistence type="predicted"/>
<keyword evidence="3" id="KW-1185">Reference proteome</keyword>
<name>A0A9W7T1N1_9PEZI</name>
<evidence type="ECO:0000313" key="3">
    <source>
        <dbReference type="Proteomes" id="UP001138500"/>
    </source>
</evidence>
<feature type="chain" id="PRO_5040719966" description="Secreted protein" evidence="1">
    <location>
        <begin position="24"/>
        <end position="83"/>
    </location>
</feature>
<protein>
    <recommendedName>
        <fullName evidence="4">Secreted protein</fullName>
    </recommendedName>
</protein>
<reference evidence="2 3" key="2">
    <citation type="journal article" date="2021" name="Curr. Genet.">
        <title>Genetic response to nitrogen starvation in the aggressive Eucalyptus foliar pathogen Teratosphaeria destructans.</title>
        <authorList>
            <person name="Havenga M."/>
            <person name="Wingfield B.D."/>
            <person name="Wingfield M.J."/>
            <person name="Dreyer L.L."/>
            <person name="Roets F."/>
            <person name="Aylward J."/>
        </authorList>
    </citation>
    <scope>NUCLEOTIDE SEQUENCE [LARGE SCALE GENOMIC DNA]</scope>
    <source>
        <strain evidence="2">CMW44962</strain>
    </source>
</reference>